<keyword evidence="2" id="KW-1185">Reference proteome</keyword>
<evidence type="ECO:0000313" key="2">
    <source>
        <dbReference type="Proteomes" id="UP000299102"/>
    </source>
</evidence>
<evidence type="ECO:0000313" key="1">
    <source>
        <dbReference type="EMBL" id="GBP52943.1"/>
    </source>
</evidence>
<proteinExistence type="predicted"/>
<dbReference type="AlphaFoldDB" id="A0A4C1WPL9"/>
<reference evidence="1 2" key="1">
    <citation type="journal article" date="2019" name="Commun. Biol.">
        <title>The bagworm genome reveals a unique fibroin gene that provides high tensile strength.</title>
        <authorList>
            <person name="Kono N."/>
            <person name="Nakamura H."/>
            <person name="Ohtoshi R."/>
            <person name="Tomita M."/>
            <person name="Numata K."/>
            <person name="Arakawa K."/>
        </authorList>
    </citation>
    <scope>NUCLEOTIDE SEQUENCE [LARGE SCALE GENOMIC DNA]</scope>
</reference>
<accession>A0A4C1WPL9</accession>
<dbReference type="Proteomes" id="UP000299102">
    <property type="component" value="Unassembled WGS sequence"/>
</dbReference>
<protein>
    <submittedName>
        <fullName evidence="1">Uncharacterized protein</fullName>
    </submittedName>
</protein>
<comment type="caution">
    <text evidence="1">The sequence shown here is derived from an EMBL/GenBank/DDBJ whole genome shotgun (WGS) entry which is preliminary data.</text>
</comment>
<organism evidence="1 2">
    <name type="scientific">Eumeta variegata</name>
    <name type="common">Bagworm moth</name>
    <name type="synonym">Eumeta japonica</name>
    <dbReference type="NCBI Taxonomy" id="151549"/>
    <lineage>
        <taxon>Eukaryota</taxon>
        <taxon>Metazoa</taxon>
        <taxon>Ecdysozoa</taxon>
        <taxon>Arthropoda</taxon>
        <taxon>Hexapoda</taxon>
        <taxon>Insecta</taxon>
        <taxon>Pterygota</taxon>
        <taxon>Neoptera</taxon>
        <taxon>Endopterygota</taxon>
        <taxon>Lepidoptera</taxon>
        <taxon>Glossata</taxon>
        <taxon>Ditrysia</taxon>
        <taxon>Tineoidea</taxon>
        <taxon>Psychidae</taxon>
        <taxon>Oiketicinae</taxon>
        <taxon>Eumeta</taxon>
    </lineage>
</organism>
<sequence>MVRGRLDIRPRDDARASDVESAYGGYIVTKNFKILRRAHRTRRIIDPSFRLRHRTPLRGVGSLPRREYEDDARDVCVRGGVIEIRTNNIFKRTTRKTIST</sequence>
<name>A0A4C1WPL9_EUMVA</name>
<gene>
    <name evidence="1" type="ORF">EVAR_47598_1</name>
</gene>
<dbReference type="EMBL" id="BGZK01000612">
    <property type="protein sequence ID" value="GBP52943.1"/>
    <property type="molecule type" value="Genomic_DNA"/>
</dbReference>